<organism evidence="3 4">
    <name type="scientific">Uliginosibacterium aquaticum</name>
    <dbReference type="NCBI Taxonomy" id="2731212"/>
    <lineage>
        <taxon>Bacteria</taxon>
        <taxon>Pseudomonadati</taxon>
        <taxon>Pseudomonadota</taxon>
        <taxon>Betaproteobacteria</taxon>
        <taxon>Rhodocyclales</taxon>
        <taxon>Zoogloeaceae</taxon>
        <taxon>Uliginosibacterium</taxon>
    </lineage>
</organism>
<evidence type="ECO:0008006" key="5">
    <source>
        <dbReference type="Google" id="ProtNLM"/>
    </source>
</evidence>
<dbReference type="EMBL" id="JABCSC020000001">
    <property type="protein sequence ID" value="NSL54729.1"/>
    <property type="molecule type" value="Genomic_DNA"/>
</dbReference>
<proteinExistence type="predicted"/>
<feature type="chain" id="PRO_5047190448" description="Lipoprotein" evidence="2">
    <location>
        <begin position="22"/>
        <end position="99"/>
    </location>
</feature>
<evidence type="ECO:0000313" key="3">
    <source>
        <dbReference type="EMBL" id="NSL54729.1"/>
    </source>
</evidence>
<feature type="region of interest" description="Disordered" evidence="1">
    <location>
        <begin position="42"/>
        <end position="99"/>
    </location>
</feature>
<feature type="compositionally biased region" description="Gly residues" evidence="1">
    <location>
        <begin position="88"/>
        <end position="99"/>
    </location>
</feature>
<sequence length="99" mass="10107">MRTLKSSSVVLLLPLLAACVASTTPRTDEQFGTSLNSLKAMQTSNPAASLDSDPVRGVDGKAAGEAMRNYNESFRQPAPTGMQTPSSGGTGSSGGSTTK</sequence>
<feature type="signal peptide" evidence="2">
    <location>
        <begin position="1"/>
        <end position="21"/>
    </location>
</feature>
<protein>
    <recommendedName>
        <fullName evidence="5">Lipoprotein</fullName>
    </recommendedName>
</protein>
<dbReference type="RefSeq" id="WP_170021180.1">
    <property type="nucleotide sequence ID" value="NZ_JABCSC020000001.1"/>
</dbReference>
<keyword evidence="2" id="KW-0732">Signal</keyword>
<accession>A0ABX2IJC2</accession>
<dbReference type="PROSITE" id="PS51257">
    <property type="entry name" value="PROKAR_LIPOPROTEIN"/>
    <property type="match status" value="1"/>
</dbReference>
<name>A0ABX2IJC2_9RHOO</name>
<evidence type="ECO:0000256" key="1">
    <source>
        <dbReference type="SAM" id="MobiDB-lite"/>
    </source>
</evidence>
<keyword evidence="4" id="KW-1185">Reference proteome</keyword>
<gene>
    <name evidence="3" type="ORF">HJ583_006815</name>
</gene>
<reference evidence="3 4" key="1">
    <citation type="submission" date="2020-06" db="EMBL/GenBank/DDBJ databases">
        <title>Draft genome of Uliginosibacterium sp. IMCC34675.</title>
        <authorList>
            <person name="Song J."/>
        </authorList>
    </citation>
    <scope>NUCLEOTIDE SEQUENCE [LARGE SCALE GENOMIC DNA]</scope>
    <source>
        <strain evidence="3 4">IMCC34675</strain>
    </source>
</reference>
<evidence type="ECO:0000313" key="4">
    <source>
        <dbReference type="Proteomes" id="UP000778523"/>
    </source>
</evidence>
<evidence type="ECO:0000256" key="2">
    <source>
        <dbReference type="SAM" id="SignalP"/>
    </source>
</evidence>
<comment type="caution">
    <text evidence="3">The sequence shown here is derived from an EMBL/GenBank/DDBJ whole genome shotgun (WGS) entry which is preliminary data.</text>
</comment>
<dbReference type="Proteomes" id="UP000778523">
    <property type="component" value="Unassembled WGS sequence"/>
</dbReference>